<dbReference type="NCBIfam" id="TIGR04183">
    <property type="entry name" value="Por_Secre_tail"/>
    <property type="match status" value="1"/>
</dbReference>
<dbReference type="InterPro" id="IPR008964">
    <property type="entry name" value="Invasin/intimin_cell_adhesion"/>
</dbReference>
<dbReference type="Proteomes" id="UP000256321">
    <property type="component" value="Unassembled WGS sequence"/>
</dbReference>
<feature type="signal peptide" evidence="1">
    <location>
        <begin position="1"/>
        <end position="23"/>
    </location>
</feature>
<name>A0A3D8HCV9_9BACT</name>
<evidence type="ECO:0000313" key="3">
    <source>
        <dbReference type="EMBL" id="RDU48796.1"/>
    </source>
</evidence>
<evidence type="ECO:0000256" key="1">
    <source>
        <dbReference type="SAM" id="SignalP"/>
    </source>
</evidence>
<dbReference type="SMART" id="SM00635">
    <property type="entry name" value="BID_2"/>
    <property type="match status" value="1"/>
</dbReference>
<organism evidence="3 4">
    <name type="scientific">Parabacteroides acidifaciens</name>
    <dbReference type="NCBI Taxonomy" id="2290935"/>
    <lineage>
        <taxon>Bacteria</taxon>
        <taxon>Pseudomonadati</taxon>
        <taxon>Bacteroidota</taxon>
        <taxon>Bacteroidia</taxon>
        <taxon>Bacteroidales</taxon>
        <taxon>Tannerellaceae</taxon>
        <taxon>Parabacteroides</taxon>
    </lineage>
</organism>
<reference evidence="3 4" key="1">
    <citation type="submission" date="2018-07" db="EMBL/GenBank/DDBJ databases">
        <title>Parabacteroides acidifaciens nov. sp., isolated from human feces.</title>
        <authorList>
            <person name="Wang Y.J."/>
        </authorList>
    </citation>
    <scope>NUCLEOTIDE SEQUENCE [LARGE SCALE GENOMIC DNA]</scope>
    <source>
        <strain evidence="3 4">426-9</strain>
    </source>
</reference>
<sequence>MNMKNIKTALSLALLAVAPTIYAQNTDTKAPAEPGFMVTLNVTNNGGGLDSVFVKGSNGKDSLILNGTNSTSVLYNSNIEMYLKANSQYKLKEFKVNGTAQTLEASFGAGARYAGVNGYKYAPTSTSLKGKTDIAITWEEKASWDLKYENTSATVGSAVALKVMDGTDDKTTSLVQGYYKTADHTGDKVTQSADMAAGTYYVWLKADETAEKKALDVVVPYQVNKKLALSIADADKPKCTDDALQEGQPLSVATITGGICKYGDREIKGTWAWENPNQKLVKGTTTSYTAIFTPDSSAIYNTKTESITVSALYVATVTVEQSAGGTVAIKDATPDNKYVGTTSAYADITATATPAKGYKFVSWASPADATSTTNVDKYEEAKEKTVSAAADGTVFKATFAKATRKVTIASVSDGTGTVQVLNGGTAITSETDIPYGTNLTIVATPASGKQVKSVSYTYKATDSATGTTTTANNFVVGGDEGGSYTVSVEFEDIPISKVMVTVTAPVNGSITLLDKDNQAVNPNSSVTAGSALTIVAVPNRGYKLEWLQAGGEDVAGDFITVNAAMNIAASFIKEKYEVTNQAPAQVEFSHVTFSELEFNTQIKNVTASIKEEYKGTHKLVSLLLNNQAIANGNNDLLVEGNMNFSALVKKLEPVSIQNEQKTEVVYNGNAYVYTVKTAANLSDFKVTFKDKDGNEVVAPSTVGTYKVIIAREADDLYAAYKNETDYTLEIKPGMPGVLDIPFTDKLSVAETAATTTVAGEWMDQPTFRQKYPNREQATKAVSSSVIYFVPSDDNLGYVKTTSVSSADADNAKTVTITYASNAGDHGTVSVENDFISVAKTYEGLILTLNAKAEAGYKTNWDKIAVTGGTINGKQFTVTGNVTVSVADGAFTKMSAPTPTSTSIDKKDLYYTGSSLACSPSDFGLKSGVAWKIQYAKMNGEDEAYTTADPIDAGTYKIKVSCDNGADYSALAETAIGTITINPQKLTASNIQVPNASPVAKNAMLSTSILDTNGKVIDAQGNPVPGQFTWESDVKVTSAGDQVVIFTPSDANNYSVDGLQLSSYVSLKGVATYVMTVKAENGNASNLVFTDATGKVINPATDRVPAGMKLFITTTSGTIGGVSVVGANASSGSETISGESTKWYCIAGSEAFTVTVAFKSGSEGEGGNTPGEEGVAVTGISLNKTTLTLPRLKSEKLVATVAPTGATKKDVKWTSTNPEVATVDADGTVKAVKYGQATIIATTVDGGFTAMCQVNVDFATAIEKILSESLVYSRNGQIIIEPAAPVEISIINLGGQVIYNNSISSTVQVPANNGVYIVRMAAAGKATTTKVIVR</sequence>
<dbReference type="EMBL" id="QREV01000029">
    <property type="protein sequence ID" value="RDU48796.1"/>
    <property type="molecule type" value="Genomic_DNA"/>
</dbReference>
<feature type="chain" id="PRO_5017778291" evidence="1">
    <location>
        <begin position="24"/>
        <end position="1333"/>
    </location>
</feature>
<keyword evidence="1" id="KW-0732">Signal</keyword>
<proteinExistence type="predicted"/>
<dbReference type="Pfam" id="PF02368">
    <property type="entry name" value="Big_2"/>
    <property type="match status" value="1"/>
</dbReference>
<comment type="caution">
    <text evidence="3">The sequence shown here is derived from an EMBL/GenBank/DDBJ whole genome shotgun (WGS) entry which is preliminary data.</text>
</comment>
<accession>A0A3D8HCV9</accession>
<protein>
    <submittedName>
        <fullName evidence="3">T9SS C-terminal target domain-containing protein</fullName>
    </submittedName>
</protein>
<gene>
    <name evidence="3" type="ORF">DWU89_12500</name>
</gene>
<dbReference type="InterPro" id="IPR026444">
    <property type="entry name" value="Secre_tail"/>
</dbReference>
<dbReference type="Pfam" id="PF18998">
    <property type="entry name" value="Flg_new_2"/>
    <property type="match status" value="2"/>
</dbReference>
<evidence type="ECO:0000259" key="2">
    <source>
        <dbReference type="SMART" id="SM00635"/>
    </source>
</evidence>
<dbReference type="Gene3D" id="2.60.40.1080">
    <property type="match status" value="1"/>
</dbReference>
<dbReference type="InterPro" id="IPR003343">
    <property type="entry name" value="Big_2"/>
</dbReference>
<dbReference type="InterPro" id="IPR044060">
    <property type="entry name" value="Bacterial_rp_domain"/>
</dbReference>
<dbReference type="SUPFAM" id="SSF49373">
    <property type="entry name" value="Invasin/intimin cell-adhesion fragments"/>
    <property type="match status" value="1"/>
</dbReference>
<evidence type="ECO:0000313" key="4">
    <source>
        <dbReference type="Proteomes" id="UP000256321"/>
    </source>
</evidence>
<feature type="domain" description="BIG2" evidence="2">
    <location>
        <begin position="1175"/>
        <end position="1252"/>
    </location>
</feature>